<dbReference type="InterPro" id="IPR023393">
    <property type="entry name" value="START-like_dom_sf"/>
</dbReference>
<dbReference type="CDD" id="cd08899">
    <property type="entry name" value="SRPBCC_CalC_Aha1-like_6"/>
    <property type="match status" value="1"/>
</dbReference>
<comment type="similarity">
    <text evidence="1">Belongs to the AHA1 family.</text>
</comment>
<evidence type="ECO:0000313" key="4">
    <source>
        <dbReference type="Proteomes" id="UP001317779"/>
    </source>
</evidence>
<dbReference type="Gene3D" id="3.30.530.20">
    <property type="match status" value="1"/>
</dbReference>
<evidence type="ECO:0000256" key="1">
    <source>
        <dbReference type="ARBA" id="ARBA00006817"/>
    </source>
</evidence>
<evidence type="ECO:0000313" key="3">
    <source>
        <dbReference type="EMBL" id="BDV29800.1"/>
    </source>
</evidence>
<dbReference type="RefSeq" id="WP_263796358.1">
    <property type="nucleotide sequence ID" value="NZ_AP027141.1"/>
</dbReference>
<organism evidence="3 4">
    <name type="scientific">Microbacterium terricola</name>
    <dbReference type="NCBI Taxonomy" id="344163"/>
    <lineage>
        <taxon>Bacteria</taxon>
        <taxon>Bacillati</taxon>
        <taxon>Actinomycetota</taxon>
        <taxon>Actinomycetes</taxon>
        <taxon>Micrococcales</taxon>
        <taxon>Microbacteriaceae</taxon>
        <taxon>Microbacterium</taxon>
    </lineage>
</organism>
<accession>A0ABM8DWA2</accession>
<name>A0ABM8DWA2_9MICO</name>
<proteinExistence type="inferred from homology"/>
<sequence>MSIDSPVIEKRDGRYRLVYEEVYTTDIDDLWAAVTQPERLARWMADYSGDLRLGGQWEVASDDDGPWGRGTVTACDPPHEFTTTWQATGEEPTELVVRLEPVEGGTRLVLEHAGVQSIFYGAGWQTYLERLAGYVVDPAADLGGEDAWQRRFAELKPEYQERFGAL</sequence>
<gene>
    <name evidence="3" type="ORF">Microterr_04600</name>
</gene>
<evidence type="ECO:0000259" key="2">
    <source>
        <dbReference type="Pfam" id="PF08327"/>
    </source>
</evidence>
<reference evidence="3 4" key="1">
    <citation type="submission" date="2022-12" db="EMBL/GenBank/DDBJ databases">
        <title>Microbacterium terricola strain KV-448 chromosome, complete genome.</title>
        <authorList>
            <person name="Oshima T."/>
            <person name="Moriya T."/>
            <person name="Bessho Y."/>
        </authorList>
    </citation>
    <scope>NUCLEOTIDE SEQUENCE [LARGE SCALE GENOMIC DNA]</scope>
    <source>
        <strain evidence="3 4">KV-448</strain>
    </source>
</reference>
<dbReference type="EMBL" id="AP027141">
    <property type="protein sequence ID" value="BDV29800.1"/>
    <property type="molecule type" value="Genomic_DNA"/>
</dbReference>
<feature type="domain" description="Activator of Hsp90 ATPase homologue 1/2-like C-terminal" evidence="2">
    <location>
        <begin position="25"/>
        <end position="135"/>
    </location>
</feature>
<dbReference type="InterPro" id="IPR013538">
    <property type="entry name" value="ASHA1/2-like_C"/>
</dbReference>
<protein>
    <recommendedName>
        <fullName evidence="2">Activator of Hsp90 ATPase homologue 1/2-like C-terminal domain-containing protein</fullName>
    </recommendedName>
</protein>
<dbReference type="SUPFAM" id="SSF55961">
    <property type="entry name" value="Bet v1-like"/>
    <property type="match status" value="1"/>
</dbReference>
<dbReference type="Pfam" id="PF08327">
    <property type="entry name" value="AHSA1"/>
    <property type="match status" value="1"/>
</dbReference>
<keyword evidence="4" id="KW-1185">Reference proteome</keyword>
<dbReference type="Proteomes" id="UP001317779">
    <property type="component" value="Chromosome"/>
</dbReference>